<keyword evidence="1 2" id="KW-0238">DNA-binding</keyword>
<comment type="caution">
    <text evidence="4">The sequence shown here is derived from an EMBL/GenBank/DDBJ whole genome shotgun (WGS) entry which is preliminary data.</text>
</comment>
<organism evidence="4 5">
    <name type="scientific">Marinomonas profundimaris</name>
    <dbReference type="NCBI Taxonomy" id="1208321"/>
    <lineage>
        <taxon>Bacteria</taxon>
        <taxon>Pseudomonadati</taxon>
        <taxon>Pseudomonadota</taxon>
        <taxon>Gammaproteobacteria</taxon>
        <taxon>Oceanospirillales</taxon>
        <taxon>Oceanospirillaceae</taxon>
        <taxon>Marinomonas</taxon>
    </lineage>
</organism>
<evidence type="ECO:0000256" key="1">
    <source>
        <dbReference type="ARBA" id="ARBA00023125"/>
    </source>
</evidence>
<dbReference type="PATRIC" id="fig|1208321.3.peg.1787"/>
<feature type="DNA-binding region" description="H-T-H motif" evidence="2">
    <location>
        <begin position="29"/>
        <end position="48"/>
    </location>
</feature>
<accession>W1RYM8</accession>
<keyword evidence="5" id="KW-1185">Reference proteome</keyword>
<protein>
    <submittedName>
        <fullName evidence="4">LacI family transcriptional regulator</fullName>
    </submittedName>
</protein>
<dbReference type="PROSITE" id="PS50977">
    <property type="entry name" value="HTH_TETR_2"/>
    <property type="match status" value="1"/>
</dbReference>
<name>W1RYM8_9GAMM</name>
<sequence length="189" mass="21544">MEKIMAEEETNHTLLNALALALVEYPRASLQELACAVGVSKATLYRFCRTRENLIERLIQRSIESYQEAIRDANLDTAEPREGIRKLLENYYANKELTIFIMQFWQPALTENCACVETQGILDKFFLRGQQEGCFRIDISAVAMTECCHGLFSALIDAELRGRVPRIKVIDIIETMLLEGVCTQSYKTP</sequence>
<dbReference type="AlphaFoldDB" id="W1RYM8"/>
<dbReference type="eggNOG" id="COG1309">
    <property type="taxonomic scope" value="Bacteria"/>
</dbReference>
<dbReference type="STRING" id="1208321.D104_08980"/>
<dbReference type="InterPro" id="IPR001647">
    <property type="entry name" value="HTH_TetR"/>
</dbReference>
<dbReference type="EMBL" id="AYOZ01000012">
    <property type="protein sequence ID" value="ETI60819.1"/>
    <property type="molecule type" value="Genomic_DNA"/>
</dbReference>
<dbReference type="SUPFAM" id="SSF46689">
    <property type="entry name" value="Homeodomain-like"/>
    <property type="match status" value="1"/>
</dbReference>
<proteinExistence type="predicted"/>
<feature type="domain" description="HTH tetR-type" evidence="3">
    <location>
        <begin position="8"/>
        <end position="66"/>
    </location>
</feature>
<dbReference type="GO" id="GO:0003677">
    <property type="term" value="F:DNA binding"/>
    <property type="evidence" value="ECO:0007669"/>
    <property type="project" value="UniProtKB-UniRule"/>
</dbReference>
<dbReference type="InterPro" id="IPR009057">
    <property type="entry name" value="Homeodomain-like_sf"/>
</dbReference>
<reference evidence="4 5" key="1">
    <citation type="journal article" date="2014" name="Genome Announc.">
        <title>Draft Genome Sequence of Marinomonas sp. Strain D104, a Polycyclic Aromatic Hydrocarbon-Degrading Bacterium from the Deep-Sea Sediment of the Arctic Ocean.</title>
        <authorList>
            <person name="Dong C."/>
            <person name="Bai X."/>
            <person name="Lai Q."/>
            <person name="Xie Y."/>
            <person name="Chen X."/>
            <person name="Shao Z."/>
        </authorList>
    </citation>
    <scope>NUCLEOTIDE SEQUENCE [LARGE SCALE GENOMIC DNA]</scope>
    <source>
        <strain evidence="4 5">D104</strain>
    </source>
</reference>
<evidence type="ECO:0000313" key="4">
    <source>
        <dbReference type="EMBL" id="ETI60819.1"/>
    </source>
</evidence>
<dbReference type="Proteomes" id="UP000018857">
    <property type="component" value="Unassembled WGS sequence"/>
</dbReference>
<evidence type="ECO:0000256" key="2">
    <source>
        <dbReference type="PROSITE-ProRule" id="PRU00335"/>
    </source>
</evidence>
<evidence type="ECO:0000313" key="5">
    <source>
        <dbReference type="Proteomes" id="UP000018857"/>
    </source>
</evidence>
<evidence type="ECO:0000259" key="3">
    <source>
        <dbReference type="PROSITE" id="PS50977"/>
    </source>
</evidence>
<gene>
    <name evidence="4" type="ORF">D104_08980</name>
</gene>
<dbReference type="Gene3D" id="1.10.357.10">
    <property type="entry name" value="Tetracycline Repressor, domain 2"/>
    <property type="match status" value="1"/>
</dbReference>